<dbReference type="SUPFAM" id="SSF47413">
    <property type="entry name" value="lambda repressor-like DNA-binding domains"/>
    <property type="match status" value="1"/>
</dbReference>
<dbReference type="Gene3D" id="3.40.50.300">
    <property type="entry name" value="P-loop containing nucleotide triphosphate hydrolases"/>
    <property type="match status" value="1"/>
</dbReference>
<dbReference type="InterPro" id="IPR027417">
    <property type="entry name" value="P-loop_NTPase"/>
</dbReference>
<name>A0A450YYM2_9GAMM</name>
<dbReference type="Pfam" id="PF13401">
    <property type="entry name" value="AAA_22"/>
    <property type="match status" value="1"/>
</dbReference>
<gene>
    <name evidence="2" type="ORF">BECKTC1821E_GA0114239_106718</name>
</gene>
<dbReference type="PROSITE" id="PS50943">
    <property type="entry name" value="HTH_CROC1"/>
    <property type="match status" value="1"/>
</dbReference>
<evidence type="ECO:0000259" key="1">
    <source>
        <dbReference type="PROSITE" id="PS50943"/>
    </source>
</evidence>
<dbReference type="CDD" id="cd00093">
    <property type="entry name" value="HTH_XRE"/>
    <property type="match status" value="1"/>
</dbReference>
<dbReference type="InterPro" id="IPR049945">
    <property type="entry name" value="AAA_22"/>
</dbReference>
<evidence type="ECO:0000313" key="2">
    <source>
        <dbReference type="EMBL" id="VFK46618.1"/>
    </source>
</evidence>
<dbReference type="GO" id="GO:0016887">
    <property type="term" value="F:ATP hydrolysis activity"/>
    <property type="evidence" value="ECO:0007669"/>
    <property type="project" value="InterPro"/>
</dbReference>
<dbReference type="SUPFAM" id="SSF52540">
    <property type="entry name" value="P-loop containing nucleoside triphosphate hydrolases"/>
    <property type="match status" value="1"/>
</dbReference>
<dbReference type="InterPro" id="IPR010982">
    <property type="entry name" value="Lambda_DNA-bd_dom_sf"/>
</dbReference>
<protein>
    <submittedName>
        <fullName evidence="2">Type II secretory pathway, component ExeA (Predicted ATPase)</fullName>
    </submittedName>
</protein>
<dbReference type="GO" id="GO:0003677">
    <property type="term" value="F:DNA binding"/>
    <property type="evidence" value="ECO:0007669"/>
    <property type="project" value="InterPro"/>
</dbReference>
<proteinExistence type="predicted"/>
<dbReference type="AlphaFoldDB" id="A0A450YYM2"/>
<dbReference type="Pfam" id="PF01381">
    <property type="entry name" value="HTH_3"/>
    <property type="match status" value="1"/>
</dbReference>
<dbReference type="EMBL" id="CAADFT010000067">
    <property type="protein sequence ID" value="VFK46618.1"/>
    <property type="molecule type" value="Genomic_DNA"/>
</dbReference>
<dbReference type="PANTHER" id="PTHR35894:SF1">
    <property type="entry name" value="PHOSPHORIBULOKINASE _ URIDINE KINASE FAMILY"/>
    <property type="match status" value="1"/>
</dbReference>
<reference evidence="2" key="1">
    <citation type="submission" date="2019-02" db="EMBL/GenBank/DDBJ databases">
        <authorList>
            <person name="Gruber-Vodicka R. H."/>
            <person name="Seah K. B. B."/>
        </authorList>
    </citation>
    <scope>NUCLEOTIDE SEQUENCE</scope>
    <source>
        <strain evidence="2">BECK_BZ125</strain>
    </source>
</reference>
<dbReference type="Gene3D" id="1.10.260.40">
    <property type="entry name" value="lambda repressor-like DNA-binding domains"/>
    <property type="match status" value="1"/>
</dbReference>
<dbReference type="InterPro" id="IPR001387">
    <property type="entry name" value="Cro/C1-type_HTH"/>
</dbReference>
<dbReference type="InterPro" id="IPR052026">
    <property type="entry name" value="ExeA_AAA_ATPase_DNA-bind"/>
</dbReference>
<dbReference type="PANTHER" id="PTHR35894">
    <property type="entry name" value="GENERAL SECRETION PATHWAY PROTEIN A-RELATED"/>
    <property type="match status" value="1"/>
</dbReference>
<accession>A0A450YYM2</accession>
<feature type="domain" description="HTH cro/C1-type" evidence="1">
    <location>
        <begin position="4"/>
        <end position="32"/>
    </location>
</feature>
<sequence length="386" mass="43717">MKKLKELLERRGITQRALSEHMGCSPAAIAQWMNHGRSPKSWKRGNAISMVRDFLADRGVPPREIEAAMAAPNTPKKDRQMILRKQYIEPNARRHFNIFDKFRDPLGSRPRKSEDIFLNDRMRMIREQMFLTAMDGGFDAVIGESGAGKSTLRRDLVQRLMNEKARVIEPYVVGMEETERKGKLLRADHIAEAILRELAPKIPARRSTEAQFANAHRELKNSSIAGYANALIIEEAHAIPIPTLKHLKRYLDLDNGHRDLISIILIGQQELLLKLSHVEPAVREVVGRCRVLKIEPLGSDLHAYIDFKCRLMGKRAGDILDDGAISFIRERMTFPEEGRYFMPSLLYPLAIDNLIAKTMNIAAALKVKPATADQVREAIANEDGFA</sequence>
<organism evidence="2">
    <name type="scientific">Candidatus Kentrum sp. TC</name>
    <dbReference type="NCBI Taxonomy" id="2126339"/>
    <lineage>
        <taxon>Bacteria</taxon>
        <taxon>Pseudomonadati</taxon>
        <taxon>Pseudomonadota</taxon>
        <taxon>Gammaproteobacteria</taxon>
        <taxon>Candidatus Kentrum</taxon>
    </lineage>
</organism>